<evidence type="ECO:0000256" key="1">
    <source>
        <dbReference type="ARBA" id="ARBA00022553"/>
    </source>
</evidence>
<feature type="modified residue" description="4-aspartylphosphate" evidence="3">
    <location>
        <position position="57"/>
    </location>
</feature>
<dbReference type="Pfam" id="PF00196">
    <property type="entry name" value="GerE"/>
    <property type="match status" value="1"/>
</dbReference>
<dbReference type="Proteomes" id="UP001200642">
    <property type="component" value="Unassembled WGS sequence"/>
</dbReference>
<protein>
    <submittedName>
        <fullName evidence="6">Response regulator transcription factor</fullName>
    </submittedName>
</protein>
<dbReference type="InterPro" id="IPR001789">
    <property type="entry name" value="Sig_transdc_resp-reg_receiver"/>
</dbReference>
<dbReference type="SUPFAM" id="SSF46894">
    <property type="entry name" value="C-terminal effector domain of the bipartite response regulators"/>
    <property type="match status" value="1"/>
</dbReference>
<name>A0AAE3EWV8_9FLAO</name>
<dbReference type="PANTHER" id="PTHR43214">
    <property type="entry name" value="TWO-COMPONENT RESPONSE REGULATOR"/>
    <property type="match status" value="1"/>
</dbReference>
<dbReference type="InterPro" id="IPR039420">
    <property type="entry name" value="WalR-like"/>
</dbReference>
<evidence type="ECO:0000313" key="6">
    <source>
        <dbReference type="EMBL" id="MCG2461824.1"/>
    </source>
</evidence>
<dbReference type="InterPro" id="IPR016032">
    <property type="entry name" value="Sig_transdc_resp-reg_C-effctor"/>
</dbReference>
<dbReference type="GO" id="GO:0003677">
    <property type="term" value="F:DNA binding"/>
    <property type="evidence" value="ECO:0007669"/>
    <property type="project" value="UniProtKB-KW"/>
</dbReference>
<dbReference type="PROSITE" id="PS50043">
    <property type="entry name" value="HTH_LUXR_2"/>
    <property type="match status" value="1"/>
</dbReference>
<dbReference type="Gene3D" id="3.40.50.2300">
    <property type="match status" value="1"/>
</dbReference>
<feature type="domain" description="Response regulatory" evidence="5">
    <location>
        <begin position="4"/>
        <end position="122"/>
    </location>
</feature>
<dbReference type="Pfam" id="PF00072">
    <property type="entry name" value="Response_reg"/>
    <property type="match status" value="1"/>
</dbReference>
<dbReference type="EMBL" id="JAIRBC010000020">
    <property type="protein sequence ID" value="MCG2461824.1"/>
    <property type="molecule type" value="Genomic_DNA"/>
</dbReference>
<dbReference type="InterPro" id="IPR011006">
    <property type="entry name" value="CheY-like_superfamily"/>
</dbReference>
<dbReference type="InterPro" id="IPR058245">
    <property type="entry name" value="NreC/VraR/RcsB-like_REC"/>
</dbReference>
<evidence type="ECO:0000259" key="5">
    <source>
        <dbReference type="PROSITE" id="PS50110"/>
    </source>
</evidence>
<organism evidence="6 7">
    <name type="scientific">Cerina litoralis</name>
    <dbReference type="NCBI Taxonomy" id="2874477"/>
    <lineage>
        <taxon>Bacteria</taxon>
        <taxon>Pseudomonadati</taxon>
        <taxon>Bacteroidota</taxon>
        <taxon>Flavobacteriia</taxon>
        <taxon>Flavobacteriales</taxon>
        <taxon>Flavobacteriaceae</taxon>
        <taxon>Cerina</taxon>
    </lineage>
</organism>
<dbReference type="SUPFAM" id="SSF52172">
    <property type="entry name" value="CheY-like"/>
    <property type="match status" value="1"/>
</dbReference>
<reference evidence="6" key="1">
    <citation type="submission" date="2023-02" db="EMBL/GenBank/DDBJ databases">
        <title>Genome of Flavobacteriaceae gen. nov. sp. strain F89.</title>
        <authorList>
            <person name="Wang Y."/>
        </authorList>
    </citation>
    <scope>NUCLEOTIDE SEQUENCE</scope>
    <source>
        <strain evidence="6">F89</strain>
    </source>
</reference>
<feature type="domain" description="HTH luxR-type" evidence="4">
    <location>
        <begin position="142"/>
        <end position="207"/>
    </location>
</feature>
<dbReference type="PROSITE" id="PS50110">
    <property type="entry name" value="RESPONSE_REGULATORY"/>
    <property type="match status" value="1"/>
</dbReference>
<gene>
    <name evidence="6" type="ORF">K8352_13780</name>
</gene>
<evidence type="ECO:0000256" key="3">
    <source>
        <dbReference type="PROSITE-ProRule" id="PRU00169"/>
    </source>
</evidence>
<evidence type="ECO:0000256" key="2">
    <source>
        <dbReference type="ARBA" id="ARBA00023125"/>
    </source>
</evidence>
<accession>A0AAE3EWV8</accession>
<dbReference type="GO" id="GO:0006355">
    <property type="term" value="P:regulation of DNA-templated transcription"/>
    <property type="evidence" value="ECO:0007669"/>
    <property type="project" value="InterPro"/>
</dbReference>
<evidence type="ECO:0000313" key="7">
    <source>
        <dbReference type="Proteomes" id="UP001200642"/>
    </source>
</evidence>
<evidence type="ECO:0000259" key="4">
    <source>
        <dbReference type="PROSITE" id="PS50043"/>
    </source>
</evidence>
<dbReference type="AlphaFoldDB" id="A0AAE3EWV8"/>
<dbReference type="SMART" id="SM00421">
    <property type="entry name" value="HTH_LUXR"/>
    <property type="match status" value="1"/>
</dbReference>
<dbReference type="GO" id="GO:0000160">
    <property type="term" value="P:phosphorelay signal transduction system"/>
    <property type="evidence" value="ECO:0007669"/>
    <property type="project" value="InterPro"/>
</dbReference>
<dbReference type="InterPro" id="IPR000792">
    <property type="entry name" value="Tscrpt_reg_LuxR_C"/>
</dbReference>
<proteinExistence type="predicted"/>
<sequence length="211" mass="24324">MEHTVAIVDDHILLTQAIGGLVDGFDNFRTLYCCKNGQELLDYLKRNEEKPEVVLMDINMPILNGIETTKILNATYPRIKVLALSIEVNEDTILQMLRAGAKGYLMKDTKKEILEEALLQVIENGYYHTNTVTKLLIDQLNNESRETQLKEREMEFIKLACTEKTYKEIADTMYLSTKTIEGYRDAIYEKLKINNRIGLVLYAIRSHIFTP</sequence>
<dbReference type="SMART" id="SM00448">
    <property type="entry name" value="REC"/>
    <property type="match status" value="1"/>
</dbReference>
<dbReference type="CDD" id="cd17535">
    <property type="entry name" value="REC_NarL-like"/>
    <property type="match status" value="1"/>
</dbReference>
<keyword evidence="1 3" id="KW-0597">Phosphoprotein</keyword>
<dbReference type="PANTHER" id="PTHR43214:SF43">
    <property type="entry name" value="TWO-COMPONENT RESPONSE REGULATOR"/>
    <property type="match status" value="1"/>
</dbReference>
<comment type="caution">
    <text evidence="6">The sequence shown here is derived from an EMBL/GenBank/DDBJ whole genome shotgun (WGS) entry which is preliminary data.</text>
</comment>
<dbReference type="CDD" id="cd06170">
    <property type="entry name" value="LuxR_C_like"/>
    <property type="match status" value="1"/>
</dbReference>
<keyword evidence="7" id="KW-1185">Reference proteome</keyword>
<keyword evidence="2" id="KW-0238">DNA-binding</keyword>